<reference evidence="1 2" key="1">
    <citation type="journal article" date="2018" name="Nat. Ecol. Evol.">
        <title>Pezizomycetes genomes reveal the molecular basis of ectomycorrhizal truffle lifestyle.</title>
        <authorList>
            <person name="Murat C."/>
            <person name="Payen T."/>
            <person name="Noel B."/>
            <person name="Kuo A."/>
            <person name="Morin E."/>
            <person name="Chen J."/>
            <person name="Kohler A."/>
            <person name="Krizsan K."/>
            <person name="Balestrini R."/>
            <person name="Da Silva C."/>
            <person name="Montanini B."/>
            <person name="Hainaut M."/>
            <person name="Levati E."/>
            <person name="Barry K.W."/>
            <person name="Belfiori B."/>
            <person name="Cichocki N."/>
            <person name="Clum A."/>
            <person name="Dockter R.B."/>
            <person name="Fauchery L."/>
            <person name="Guy J."/>
            <person name="Iotti M."/>
            <person name="Le Tacon F."/>
            <person name="Lindquist E.A."/>
            <person name="Lipzen A."/>
            <person name="Malagnac F."/>
            <person name="Mello A."/>
            <person name="Molinier V."/>
            <person name="Miyauchi S."/>
            <person name="Poulain J."/>
            <person name="Riccioni C."/>
            <person name="Rubini A."/>
            <person name="Sitrit Y."/>
            <person name="Splivallo R."/>
            <person name="Traeger S."/>
            <person name="Wang M."/>
            <person name="Zifcakova L."/>
            <person name="Wipf D."/>
            <person name="Zambonelli A."/>
            <person name="Paolocci F."/>
            <person name="Nowrousian M."/>
            <person name="Ottonello S."/>
            <person name="Baldrian P."/>
            <person name="Spatafora J.W."/>
            <person name="Henrissat B."/>
            <person name="Nagy L.G."/>
            <person name="Aury J.M."/>
            <person name="Wincker P."/>
            <person name="Grigoriev I.V."/>
            <person name="Bonfante P."/>
            <person name="Martin F.M."/>
        </authorList>
    </citation>
    <scope>NUCLEOTIDE SEQUENCE [LARGE SCALE GENOMIC DNA]</scope>
    <source>
        <strain evidence="1 2">RN42</strain>
    </source>
</reference>
<name>A0A3N4HI91_ASCIM</name>
<organism evidence="1 2">
    <name type="scientific">Ascobolus immersus RN42</name>
    <dbReference type="NCBI Taxonomy" id="1160509"/>
    <lineage>
        <taxon>Eukaryota</taxon>
        <taxon>Fungi</taxon>
        <taxon>Dikarya</taxon>
        <taxon>Ascomycota</taxon>
        <taxon>Pezizomycotina</taxon>
        <taxon>Pezizomycetes</taxon>
        <taxon>Pezizales</taxon>
        <taxon>Ascobolaceae</taxon>
        <taxon>Ascobolus</taxon>
    </lineage>
</organism>
<dbReference type="EMBL" id="ML119905">
    <property type="protein sequence ID" value="RPA71710.1"/>
    <property type="molecule type" value="Genomic_DNA"/>
</dbReference>
<sequence length="414" mass="47444">MAPPTVLFDIPGINNTIRLLPDDIRDLSLLKRISWASRFLNAVGFDTPLDLFEAQLGVIDIDPRANKPVSSFYIGLWRAFTASRVRHFVQYVNGHQFARLKIRRRMQDVYEIDKMREPGLDHAMGEVIGKLQSELLVLQDTLKKPIESYTIADIKPFSFDELQSITVQDAPRLWQLLCSFFDKTEKEARVKSTKTKQDWKLVIFIAVSLLMYVRSQKCNFFQTHLSFYLHSSHVGKRQVTTLNHLRVRISPTSVNTLARKLGVDATVELKRVVKWANVILCIDNIEFMSRVKVDLPNKTQHIQSDTCGYAFCPDPGAGGNIVQAPVDKSEVPHESLKDVKLEDLLPNVRNDYYRNVVRVHVYETIQKHHNGLYGLLVQQGYERPVIKEVHVVQTPRTKVYNLPALPLNEGKKTS</sequence>
<dbReference type="Proteomes" id="UP000275078">
    <property type="component" value="Unassembled WGS sequence"/>
</dbReference>
<dbReference type="OrthoDB" id="4743193at2759"/>
<accession>A0A3N4HI91</accession>
<evidence type="ECO:0000313" key="2">
    <source>
        <dbReference type="Proteomes" id="UP000275078"/>
    </source>
</evidence>
<dbReference type="AlphaFoldDB" id="A0A3N4HI91"/>
<protein>
    <submittedName>
        <fullName evidence="1">Uncharacterized protein</fullName>
    </submittedName>
</protein>
<gene>
    <name evidence="1" type="ORF">BJ508DRAFT_315368</name>
</gene>
<dbReference type="STRING" id="1160509.A0A3N4HI91"/>
<evidence type="ECO:0000313" key="1">
    <source>
        <dbReference type="EMBL" id="RPA71710.1"/>
    </source>
</evidence>
<proteinExistence type="predicted"/>
<keyword evidence="2" id="KW-1185">Reference proteome</keyword>